<evidence type="ECO:0000313" key="3">
    <source>
        <dbReference type="Proteomes" id="UP000574390"/>
    </source>
</evidence>
<organism evidence="2 3">
    <name type="scientific">Perkinsus olseni</name>
    <name type="common">Perkinsus atlanticus</name>
    <dbReference type="NCBI Taxonomy" id="32597"/>
    <lineage>
        <taxon>Eukaryota</taxon>
        <taxon>Sar</taxon>
        <taxon>Alveolata</taxon>
        <taxon>Perkinsozoa</taxon>
        <taxon>Perkinsea</taxon>
        <taxon>Perkinsida</taxon>
        <taxon>Perkinsidae</taxon>
        <taxon>Perkinsus</taxon>
    </lineage>
</organism>
<feature type="region of interest" description="Disordered" evidence="1">
    <location>
        <begin position="49"/>
        <end position="81"/>
    </location>
</feature>
<accession>A0A7J6SGD1</accession>
<dbReference type="AlphaFoldDB" id="A0A7J6SGD1"/>
<protein>
    <submittedName>
        <fullName evidence="2">Uncharacterized protein</fullName>
    </submittedName>
</protein>
<dbReference type="EMBL" id="JABANM010015407">
    <property type="protein sequence ID" value="KAF4731130.1"/>
    <property type="molecule type" value="Genomic_DNA"/>
</dbReference>
<reference evidence="2 3" key="1">
    <citation type="submission" date="2020-04" db="EMBL/GenBank/DDBJ databases">
        <title>Perkinsus olseni comparative genomics.</title>
        <authorList>
            <person name="Bogema D.R."/>
        </authorList>
    </citation>
    <scope>NUCLEOTIDE SEQUENCE [LARGE SCALE GENOMIC DNA]</scope>
    <source>
        <strain evidence="2">ATCC PRA-205</strain>
    </source>
</reference>
<feature type="non-terminal residue" evidence="2">
    <location>
        <position position="81"/>
    </location>
</feature>
<proteinExistence type="predicted"/>
<dbReference type="Proteomes" id="UP000574390">
    <property type="component" value="Unassembled WGS sequence"/>
</dbReference>
<evidence type="ECO:0000313" key="2">
    <source>
        <dbReference type="EMBL" id="KAF4731130.1"/>
    </source>
</evidence>
<name>A0A7J6SGD1_PEROL</name>
<feature type="non-terminal residue" evidence="2">
    <location>
        <position position="1"/>
    </location>
</feature>
<sequence length="81" mass="8783">AHASAHRNCWVSRIPPLVLPPPLPQPRSITTKLRQALLIRGMLPVMAPRGCSPVAGRTPRSGGPLRTRVESRSLGVQAAYR</sequence>
<comment type="caution">
    <text evidence="2">The sequence shown here is derived from an EMBL/GenBank/DDBJ whole genome shotgun (WGS) entry which is preliminary data.</text>
</comment>
<evidence type="ECO:0000256" key="1">
    <source>
        <dbReference type="SAM" id="MobiDB-lite"/>
    </source>
</evidence>
<gene>
    <name evidence="2" type="ORF">FOZ62_018566</name>
</gene>